<name>A0A7W6F964_9HYPH</name>
<comment type="caution">
    <text evidence="16">The sequence shown here is derived from an EMBL/GenBank/DDBJ whole genome shotgun (WGS) entry which is preliminary data.</text>
</comment>
<evidence type="ECO:0000256" key="5">
    <source>
        <dbReference type="ARBA" id="ARBA00022475"/>
    </source>
</evidence>
<evidence type="ECO:0000313" key="16">
    <source>
        <dbReference type="EMBL" id="MBB3905165.1"/>
    </source>
</evidence>
<evidence type="ECO:0000256" key="12">
    <source>
        <dbReference type="ARBA" id="ARBA00032932"/>
    </source>
</evidence>
<dbReference type="Proteomes" id="UP000517759">
    <property type="component" value="Unassembled WGS sequence"/>
</dbReference>
<sequence>MDFANLVKALVLAVVEGATEFIPVSSTGHQLLIGHFIGFHSPNNTFEVLIQLGAVLAILYAYFSRLWKIATSLPNDPRARRFVGSILLAFIPAAIIGGIFSKMIKAYLFNPWIVCATLVAGGLVLLVIDEADPYQRTDAQGDDDRQVGTERRQRMDDVYEFSLPMAFKIGAFQCLAMIPGVSRSGATIVGAMLMGASKRAATEFSFYLAMPTMAGAFAKDLLDNYKNLSSNDALLIVIGFVAAFISALIVVRSVLDYVTKHGFWLFAWWRIIVGSLGFAGLILLG</sequence>
<comment type="similarity">
    <text evidence="2 14">Belongs to the UppP family.</text>
</comment>
<feature type="transmembrane region" description="Helical" evidence="14">
    <location>
        <begin position="204"/>
        <end position="222"/>
    </location>
</feature>
<keyword evidence="5 14" id="KW-1003">Cell membrane</keyword>
<dbReference type="GO" id="GO:0046677">
    <property type="term" value="P:response to antibiotic"/>
    <property type="evidence" value="ECO:0007669"/>
    <property type="project" value="UniProtKB-UniRule"/>
</dbReference>
<keyword evidence="18" id="KW-1185">Reference proteome</keyword>
<feature type="transmembrane region" description="Helical" evidence="14">
    <location>
        <begin position="79"/>
        <end position="100"/>
    </location>
</feature>
<dbReference type="Proteomes" id="UP001156881">
    <property type="component" value="Unassembled WGS sequence"/>
</dbReference>
<feature type="transmembrane region" description="Helical" evidence="14">
    <location>
        <begin position="234"/>
        <end position="255"/>
    </location>
</feature>
<feature type="transmembrane region" description="Helical" evidence="14">
    <location>
        <begin position="48"/>
        <end position="67"/>
    </location>
</feature>
<dbReference type="GO" id="GO:0050380">
    <property type="term" value="F:undecaprenyl-diphosphatase activity"/>
    <property type="evidence" value="ECO:0007669"/>
    <property type="project" value="UniProtKB-UniRule"/>
</dbReference>
<evidence type="ECO:0000256" key="14">
    <source>
        <dbReference type="HAMAP-Rule" id="MF_01006"/>
    </source>
</evidence>
<keyword evidence="8 14" id="KW-1133">Transmembrane helix</keyword>
<dbReference type="HAMAP" id="MF_01006">
    <property type="entry name" value="Undec_diphosphatase"/>
    <property type="match status" value="1"/>
</dbReference>
<feature type="transmembrane region" description="Helical" evidence="14">
    <location>
        <begin position="106"/>
        <end position="128"/>
    </location>
</feature>
<dbReference type="GO" id="GO:0005886">
    <property type="term" value="C:plasma membrane"/>
    <property type="evidence" value="ECO:0007669"/>
    <property type="project" value="UniProtKB-SubCell"/>
</dbReference>
<dbReference type="AlphaFoldDB" id="A0A7W6F964"/>
<evidence type="ECO:0000313" key="15">
    <source>
        <dbReference type="EMBL" id="GLS44328.1"/>
    </source>
</evidence>
<comment type="subcellular location">
    <subcellularLocation>
        <location evidence="1 14">Cell membrane</location>
        <topology evidence="1 14">Multi-pass membrane protein</topology>
    </subcellularLocation>
</comment>
<dbReference type="GO" id="GO:0008360">
    <property type="term" value="P:regulation of cell shape"/>
    <property type="evidence" value="ECO:0007669"/>
    <property type="project" value="UniProtKB-KW"/>
</dbReference>
<dbReference type="RefSeq" id="WP_183511543.1">
    <property type="nucleotide sequence ID" value="NZ_BSPG01000011.1"/>
</dbReference>
<evidence type="ECO:0000313" key="18">
    <source>
        <dbReference type="Proteomes" id="UP001156881"/>
    </source>
</evidence>
<keyword evidence="7 14" id="KW-0378">Hydrolase</keyword>
<comment type="function">
    <text evidence="14">Catalyzes the dephosphorylation of undecaprenyl diphosphate (UPP). Confers resistance to bacitracin.</text>
</comment>
<gene>
    <name evidence="14" type="primary">uppP</name>
    <name evidence="15" type="synonym">uppP1</name>
    <name evidence="15" type="ORF">GCM10007884_23160</name>
    <name evidence="16" type="ORF">GGR33_004693</name>
</gene>
<dbReference type="GO" id="GO:0071555">
    <property type="term" value="P:cell wall organization"/>
    <property type="evidence" value="ECO:0007669"/>
    <property type="project" value="UniProtKB-KW"/>
</dbReference>
<dbReference type="NCBIfam" id="NF001389">
    <property type="entry name" value="PRK00281.1-2"/>
    <property type="match status" value="1"/>
</dbReference>
<reference evidence="15" key="4">
    <citation type="submission" date="2023-01" db="EMBL/GenBank/DDBJ databases">
        <title>Draft genome sequence of Methylobacterium brachythecii strain NBRC 107710.</title>
        <authorList>
            <person name="Sun Q."/>
            <person name="Mori K."/>
        </authorList>
    </citation>
    <scope>NUCLEOTIDE SEQUENCE</scope>
    <source>
        <strain evidence="15">NBRC 107710</strain>
    </source>
</reference>
<evidence type="ECO:0000256" key="11">
    <source>
        <dbReference type="ARBA" id="ARBA00032707"/>
    </source>
</evidence>
<reference evidence="18" key="2">
    <citation type="journal article" date="2019" name="Int. J. Syst. Evol. Microbiol.">
        <title>The Global Catalogue of Microorganisms (GCM) 10K type strain sequencing project: providing services to taxonomists for standard genome sequencing and annotation.</title>
        <authorList>
            <consortium name="The Broad Institute Genomics Platform"/>
            <consortium name="The Broad Institute Genome Sequencing Center for Infectious Disease"/>
            <person name="Wu L."/>
            <person name="Ma J."/>
        </authorList>
    </citation>
    <scope>NUCLEOTIDE SEQUENCE [LARGE SCALE GENOMIC DNA]</scope>
    <source>
        <strain evidence="18">NBRC 107710</strain>
    </source>
</reference>
<dbReference type="NCBIfam" id="NF001390">
    <property type="entry name" value="PRK00281.1-4"/>
    <property type="match status" value="1"/>
</dbReference>
<protein>
    <recommendedName>
        <fullName evidence="4 14">Undecaprenyl-diphosphatase</fullName>
        <ecNumber evidence="3 14">3.6.1.27</ecNumber>
    </recommendedName>
    <alternativeName>
        <fullName evidence="12 14">Bacitracin resistance protein</fullName>
    </alternativeName>
    <alternativeName>
        <fullName evidence="11 14">Undecaprenyl pyrophosphate phosphatase</fullName>
    </alternativeName>
</protein>
<keyword evidence="14" id="KW-0573">Peptidoglycan synthesis</keyword>
<evidence type="ECO:0000256" key="2">
    <source>
        <dbReference type="ARBA" id="ARBA00010621"/>
    </source>
</evidence>
<keyword evidence="6 14" id="KW-0812">Transmembrane</keyword>
<dbReference type="Pfam" id="PF02673">
    <property type="entry name" value="BacA"/>
    <property type="match status" value="1"/>
</dbReference>
<evidence type="ECO:0000313" key="17">
    <source>
        <dbReference type="Proteomes" id="UP000517759"/>
    </source>
</evidence>
<dbReference type="PANTHER" id="PTHR30622:SF3">
    <property type="entry name" value="UNDECAPRENYL-DIPHOSPHATASE"/>
    <property type="match status" value="1"/>
</dbReference>
<evidence type="ECO:0000256" key="3">
    <source>
        <dbReference type="ARBA" id="ARBA00012374"/>
    </source>
</evidence>
<feature type="transmembrane region" description="Helical" evidence="14">
    <location>
        <begin position="267"/>
        <end position="284"/>
    </location>
</feature>
<dbReference type="InterPro" id="IPR003824">
    <property type="entry name" value="UppP"/>
</dbReference>
<evidence type="ECO:0000256" key="1">
    <source>
        <dbReference type="ARBA" id="ARBA00004651"/>
    </source>
</evidence>
<comment type="catalytic activity">
    <reaction evidence="13 14">
        <text>di-trans,octa-cis-undecaprenyl diphosphate + H2O = di-trans,octa-cis-undecaprenyl phosphate + phosphate + H(+)</text>
        <dbReference type="Rhea" id="RHEA:28094"/>
        <dbReference type="ChEBI" id="CHEBI:15377"/>
        <dbReference type="ChEBI" id="CHEBI:15378"/>
        <dbReference type="ChEBI" id="CHEBI:43474"/>
        <dbReference type="ChEBI" id="CHEBI:58405"/>
        <dbReference type="ChEBI" id="CHEBI:60392"/>
        <dbReference type="EC" id="3.6.1.27"/>
    </reaction>
</comment>
<evidence type="ECO:0000256" key="4">
    <source>
        <dbReference type="ARBA" id="ARBA00021581"/>
    </source>
</evidence>
<evidence type="ECO:0000256" key="10">
    <source>
        <dbReference type="ARBA" id="ARBA00023251"/>
    </source>
</evidence>
<dbReference type="EMBL" id="BSPG01000011">
    <property type="protein sequence ID" value="GLS44328.1"/>
    <property type="molecule type" value="Genomic_DNA"/>
</dbReference>
<organism evidence="16 17">
    <name type="scientific">Methylobacterium brachythecii</name>
    <dbReference type="NCBI Taxonomy" id="1176177"/>
    <lineage>
        <taxon>Bacteria</taxon>
        <taxon>Pseudomonadati</taxon>
        <taxon>Pseudomonadota</taxon>
        <taxon>Alphaproteobacteria</taxon>
        <taxon>Hyphomicrobiales</taxon>
        <taxon>Methylobacteriaceae</taxon>
        <taxon>Methylobacterium</taxon>
    </lineage>
</organism>
<comment type="miscellaneous">
    <text evidence="14">Bacitracin is thought to be involved in the inhibition of peptidoglycan synthesis by sequestering undecaprenyl diphosphate, thereby reducing the pool of lipid carrier available.</text>
</comment>
<keyword evidence="10 14" id="KW-0046">Antibiotic resistance</keyword>
<keyword evidence="14" id="KW-0961">Cell wall biogenesis/degradation</keyword>
<evidence type="ECO:0000256" key="8">
    <source>
        <dbReference type="ARBA" id="ARBA00022989"/>
    </source>
</evidence>
<evidence type="ECO:0000256" key="7">
    <source>
        <dbReference type="ARBA" id="ARBA00022801"/>
    </source>
</evidence>
<accession>A0A7W6F964</accession>
<proteinExistence type="inferred from homology"/>
<dbReference type="EC" id="3.6.1.27" evidence="3 14"/>
<keyword evidence="14" id="KW-0133">Cell shape</keyword>
<evidence type="ECO:0000256" key="13">
    <source>
        <dbReference type="ARBA" id="ARBA00047594"/>
    </source>
</evidence>
<evidence type="ECO:0000256" key="6">
    <source>
        <dbReference type="ARBA" id="ARBA00022692"/>
    </source>
</evidence>
<keyword evidence="9 14" id="KW-0472">Membrane</keyword>
<dbReference type="PANTHER" id="PTHR30622">
    <property type="entry name" value="UNDECAPRENYL-DIPHOSPHATASE"/>
    <property type="match status" value="1"/>
</dbReference>
<reference evidence="15" key="1">
    <citation type="journal article" date="2014" name="Int. J. Syst. Evol. Microbiol.">
        <title>Complete genome of a new Firmicutes species belonging to the dominant human colonic microbiota ('Ruminococcus bicirculans') reveals two chromosomes and a selective capacity to utilize plant glucans.</title>
        <authorList>
            <consortium name="NISC Comparative Sequencing Program"/>
            <person name="Wegmann U."/>
            <person name="Louis P."/>
            <person name="Goesmann A."/>
            <person name="Henrissat B."/>
            <person name="Duncan S.H."/>
            <person name="Flint H.J."/>
        </authorList>
    </citation>
    <scope>NUCLEOTIDE SEQUENCE</scope>
    <source>
        <strain evidence="15">NBRC 107710</strain>
    </source>
</reference>
<dbReference type="EMBL" id="JACIDN010000010">
    <property type="protein sequence ID" value="MBB3905165.1"/>
    <property type="molecule type" value="Genomic_DNA"/>
</dbReference>
<reference evidence="16 17" key="3">
    <citation type="submission" date="2020-08" db="EMBL/GenBank/DDBJ databases">
        <title>Genomic Encyclopedia of Type Strains, Phase IV (KMG-IV): sequencing the most valuable type-strain genomes for metagenomic binning, comparative biology and taxonomic classification.</title>
        <authorList>
            <person name="Goeker M."/>
        </authorList>
    </citation>
    <scope>NUCLEOTIDE SEQUENCE [LARGE SCALE GENOMIC DNA]</scope>
    <source>
        <strain evidence="16 17">DSM 24105</strain>
    </source>
</reference>
<feature type="transmembrane region" description="Helical" evidence="14">
    <location>
        <begin position="161"/>
        <end position="184"/>
    </location>
</feature>
<dbReference type="GO" id="GO:0009252">
    <property type="term" value="P:peptidoglycan biosynthetic process"/>
    <property type="evidence" value="ECO:0007669"/>
    <property type="project" value="UniProtKB-KW"/>
</dbReference>
<evidence type="ECO:0000256" key="9">
    <source>
        <dbReference type="ARBA" id="ARBA00023136"/>
    </source>
</evidence>